<accession>A0A4P9ZVE9</accession>
<feature type="compositionally biased region" description="Low complexity" evidence="1">
    <location>
        <begin position="257"/>
        <end position="270"/>
    </location>
</feature>
<feature type="compositionally biased region" description="Gly residues" evidence="1">
    <location>
        <begin position="397"/>
        <end position="410"/>
    </location>
</feature>
<proteinExistence type="predicted"/>
<dbReference type="STRING" id="215637.A0A4P9ZVE9"/>
<dbReference type="Gene3D" id="2.60.40.640">
    <property type="match status" value="1"/>
</dbReference>
<feature type="compositionally biased region" description="Polar residues" evidence="1">
    <location>
        <begin position="53"/>
        <end position="62"/>
    </location>
</feature>
<feature type="region of interest" description="Disordered" evidence="1">
    <location>
        <begin position="186"/>
        <end position="231"/>
    </location>
</feature>
<keyword evidence="3" id="KW-1185">Reference proteome</keyword>
<feature type="region of interest" description="Disordered" evidence="1">
    <location>
        <begin position="152"/>
        <end position="173"/>
    </location>
</feature>
<feature type="region of interest" description="Disordered" evidence="1">
    <location>
        <begin position="321"/>
        <end position="352"/>
    </location>
</feature>
<feature type="compositionally biased region" description="Low complexity" evidence="1">
    <location>
        <begin position="63"/>
        <end position="83"/>
    </location>
</feature>
<feature type="region of interest" description="Disordered" evidence="1">
    <location>
        <begin position="392"/>
        <end position="439"/>
    </location>
</feature>
<gene>
    <name evidence="2" type="ORF">BJ085DRAFT_39242</name>
</gene>
<dbReference type="Pfam" id="PF08737">
    <property type="entry name" value="Rgp1"/>
    <property type="match status" value="1"/>
</dbReference>
<feature type="region of interest" description="Disordered" evidence="1">
    <location>
        <begin position="249"/>
        <end position="305"/>
    </location>
</feature>
<feature type="region of interest" description="Disordered" evidence="1">
    <location>
        <begin position="53"/>
        <end position="96"/>
    </location>
</feature>
<evidence type="ECO:0000313" key="2">
    <source>
        <dbReference type="EMBL" id="RKP37553.1"/>
    </source>
</evidence>
<sequence>MGIVVTAQFDRDGVFFAGESLRCSITFHYEKTTAVSTSSPLAGRRARNFSNLSTPSLISTNHSQRSSRVGSVSSISSQTSRLSPLPTTVGPGDRWPLPLDHLTATATSTLGPDPGGDLSVRTSLDSTQSVGLHSTDYQENWTPFGLPRLATPGPPAGRAATPQPPSAVSNTNTNTNYPLHLSAPGRSRAPSILSPASEVSRPGSPWGFPPDRAQSPCMSDRPDEQPTGPLLAGVVPPPSSIPQVQQVHRPLNGGNPSASSLGSWFGLWGSDEPSHRSETNHSTDPTTTTTTAEDPPVNGETARSVSLSESIWNRFPSMLRASSSERPGLNGANGSSDLSHMNRSSSSPHAASKPKRILWAFAQLAGTFGVDPALVQTAPFDPLQNTAMYRSAHHSTGTGGSGGAMGGGSLGTDTTPLTQLKSSSTTQSNSALAVGSQGRGGMASSTLFSRQWPTFSTPPSILLSDLSLLPGQSRTVTYQITLPKDLPPSFRGRSIRFNYSLVLVSQQNALNRKSHIVQVPFKVLPHIDERGGLPTYDLLSPIIRMGDEAIVVDKPETPLFPPGNFDAIDLQSNDFLRDVIQSTLKPTASGESSNDFTSEQSLSYQHAEHICRLRKRVILNLNNRAGQPVARIVLPKSTYQLGETVTGSITYLPSGAPCFQVSVWLESEEIVRPTIPPRPPA</sequence>
<feature type="compositionally biased region" description="Low complexity" evidence="1">
    <location>
        <begin position="411"/>
        <end position="430"/>
    </location>
</feature>
<organism evidence="2 3">
    <name type="scientific">Dimargaris cristalligena</name>
    <dbReference type="NCBI Taxonomy" id="215637"/>
    <lineage>
        <taxon>Eukaryota</taxon>
        <taxon>Fungi</taxon>
        <taxon>Fungi incertae sedis</taxon>
        <taxon>Zoopagomycota</taxon>
        <taxon>Kickxellomycotina</taxon>
        <taxon>Dimargaritomycetes</taxon>
        <taxon>Dimargaritales</taxon>
        <taxon>Dimargaritaceae</taxon>
        <taxon>Dimargaris</taxon>
    </lineage>
</organism>
<feature type="compositionally biased region" description="Basic and acidic residues" evidence="1">
    <location>
        <begin position="272"/>
        <end position="281"/>
    </location>
</feature>
<reference evidence="3" key="1">
    <citation type="journal article" date="2018" name="Nat. Microbiol.">
        <title>Leveraging single-cell genomics to expand the fungal tree of life.</title>
        <authorList>
            <person name="Ahrendt S.R."/>
            <person name="Quandt C.A."/>
            <person name="Ciobanu D."/>
            <person name="Clum A."/>
            <person name="Salamov A."/>
            <person name="Andreopoulos B."/>
            <person name="Cheng J.F."/>
            <person name="Woyke T."/>
            <person name="Pelin A."/>
            <person name="Henrissat B."/>
            <person name="Reynolds N.K."/>
            <person name="Benny G.L."/>
            <person name="Smith M.E."/>
            <person name="James T.Y."/>
            <person name="Grigoriev I.V."/>
        </authorList>
    </citation>
    <scope>NUCLEOTIDE SEQUENCE [LARGE SCALE GENOMIC DNA]</scope>
    <source>
        <strain evidence="3">RSA 468</strain>
    </source>
</reference>
<protein>
    <submittedName>
        <fullName evidence="2">Rgp1-domain-containing protein</fullName>
    </submittedName>
</protein>
<dbReference type="InterPro" id="IPR014848">
    <property type="entry name" value="Rgp1"/>
</dbReference>
<feature type="compositionally biased region" description="Low complexity" evidence="1">
    <location>
        <begin position="152"/>
        <end position="161"/>
    </location>
</feature>
<feature type="compositionally biased region" description="Polar residues" evidence="1">
    <location>
        <begin position="332"/>
        <end position="342"/>
    </location>
</feature>
<evidence type="ECO:0000256" key="1">
    <source>
        <dbReference type="SAM" id="MobiDB-lite"/>
    </source>
</evidence>
<dbReference type="EMBL" id="ML002478">
    <property type="protein sequence ID" value="RKP37553.1"/>
    <property type="molecule type" value="Genomic_DNA"/>
</dbReference>
<dbReference type="Proteomes" id="UP000268162">
    <property type="component" value="Unassembled WGS sequence"/>
</dbReference>
<dbReference type="InterPro" id="IPR014752">
    <property type="entry name" value="Arrestin-like_C"/>
</dbReference>
<dbReference type="AlphaFoldDB" id="A0A4P9ZVE9"/>
<evidence type="ECO:0000313" key="3">
    <source>
        <dbReference type="Proteomes" id="UP000268162"/>
    </source>
</evidence>
<name>A0A4P9ZVE9_9FUNG</name>
<dbReference type="PANTHER" id="PTHR12507">
    <property type="entry name" value="REDUCED GROWTH PHENOTYPE 1 RGP1, YEAST -RELATED"/>
    <property type="match status" value="1"/>
</dbReference>